<accession>A0A183G324</accession>
<organism evidence="3 4">
    <name type="scientific">Heligmosomoides polygyrus</name>
    <name type="common">Parasitic roundworm</name>
    <dbReference type="NCBI Taxonomy" id="6339"/>
    <lineage>
        <taxon>Eukaryota</taxon>
        <taxon>Metazoa</taxon>
        <taxon>Ecdysozoa</taxon>
        <taxon>Nematoda</taxon>
        <taxon>Chromadorea</taxon>
        <taxon>Rhabditida</taxon>
        <taxon>Rhabditina</taxon>
        <taxon>Rhabditomorpha</taxon>
        <taxon>Strongyloidea</taxon>
        <taxon>Heligmosomidae</taxon>
        <taxon>Heligmosomoides</taxon>
    </lineage>
</organism>
<protein>
    <submittedName>
        <fullName evidence="4">7TM_GPCR_Srx domain-containing protein</fullName>
    </submittedName>
</protein>
<keyword evidence="1" id="KW-0472">Membrane</keyword>
<evidence type="ECO:0000313" key="2">
    <source>
        <dbReference type="EMBL" id="VDP03864.1"/>
    </source>
</evidence>
<accession>A0A3P8BFK6</accession>
<dbReference type="AlphaFoldDB" id="A0A183G324"/>
<evidence type="ECO:0000313" key="3">
    <source>
        <dbReference type="Proteomes" id="UP000050761"/>
    </source>
</evidence>
<dbReference type="Proteomes" id="UP000050761">
    <property type="component" value="Unassembled WGS sequence"/>
</dbReference>
<name>A0A183G324_HELPZ</name>
<evidence type="ECO:0000313" key="4">
    <source>
        <dbReference type="WBParaSite" id="HPBE_0001576801-mRNA-1"/>
    </source>
</evidence>
<sequence>MHTLYAVSFIVYVSNCMCDWFHVWATLQGLVTSFPLENWLVVSLVVTVVAGSMLTWLLLVLCMENAFAHRLDVTPYRSGLTLIWEALVDWIQAFNNFRVAFLVMLLHDTPITLLNFFFIASCRCAGPNVSD</sequence>
<feature type="transmembrane region" description="Helical" evidence="1">
    <location>
        <begin position="7"/>
        <end position="27"/>
    </location>
</feature>
<keyword evidence="1" id="KW-1133">Transmembrane helix</keyword>
<keyword evidence="1" id="KW-0812">Transmembrane</keyword>
<dbReference type="OrthoDB" id="5917822at2759"/>
<reference evidence="2 3" key="1">
    <citation type="submission" date="2018-11" db="EMBL/GenBank/DDBJ databases">
        <authorList>
            <consortium name="Pathogen Informatics"/>
        </authorList>
    </citation>
    <scope>NUCLEOTIDE SEQUENCE [LARGE SCALE GENOMIC DNA]</scope>
</reference>
<dbReference type="EMBL" id="UZAH01029033">
    <property type="protein sequence ID" value="VDP03864.1"/>
    <property type="molecule type" value="Genomic_DNA"/>
</dbReference>
<evidence type="ECO:0000256" key="1">
    <source>
        <dbReference type="SAM" id="Phobius"/>
    </source>
</evidence>
<reference evidence="4" key="2">
    <citation type="submission" date="2019-09" db="UniProtKB">
        <authorList>
            <consortium name="WormBaseParasite"/>
        </authorList>
    </citation>
    <scope>IDENTIFICATION</scope>
</reference>
<keyword evidence="3" id="KW-1185">Reference proteome</keyword>
<proteinExistence type="predicted"/>
<dbReference type="WBParaSite" id="HPBE_0001576801-mRNA-1">
    <property type="protein sequence ID" value="HPBE_0001576801-mRNA-1"/>
    <property type="gene ID" value="HPBE_0001576801"/>
</dbReference>
<gene>
    <name evidence="2" type="ORF">HPBE_LOCUS15767</name>
</gene>
<feature type="transmembrane region" description="Helical" evidence="1">
    <location>
        <begin position="39"/>
        <end position="61"/>
    </location>
</feature>